<evidence type="ECO:0000256" key="4">
    <source>
        <dbReference type="ARBA" id="ARBA00022989"/>
    </source>
</evidence>
<comment type="caution">
    <text evidence="7">The sequence shown here is derived from an EMBL/GenBank/DDBJ whole genome shotgun (WGS) entry which is preliminary data.</text>
</comment>
<evidence type="ECO:0000313" key="7">
    <source>
        <dbReference type="EMBL" id="KPX38542.1"/>
    </source>
</evidence>
<dbReference type="AlphaFoldDB" id="A0A0P9VH80"/>
<feature type="transmembrane region" description="Helical" evidence="6">
    <location>
        <begin position="53"/>
        <end position="69"/>
    </location>
</feature>
<dbReference type="InterPro" id="IPR024371">
    <property type="entry name" value="AcetylCoA_trans_1-like"/>
</dbReference>
<dbReference type="Gene3D" id="1.20.1250.20">
    <property type="entry name" value="MFS general substrate transporter like domains"/>
    <property type="match status" value="1"/>
</dbReference>
<keyword evidence="2" id="KW-0813">Transport</keyword>
<evidence type="ECO:0000313" key="8">
    <source>
        <dbReference type="Proteomes" id="UP000050490"/>
    </source>
</evidence>
<organism evidence="7 8">
    <name type="scientific">Pseudomonas amygdali pv. eriobotryae</name>
    <dbReference type="NCBI Taxonomy" id="129137"/>
    <lineage>
        <taxon>Bacteria</taxon>
        <taxon>Pseudomonadati</taxon>
        <taxon>Pseudomonadota</taxon>
        <taxon>Gammaproteobacteria</taxon>
        <taxon>Pseudomonadales</taxon>
        <taxon>Pseudomonadaceae</taxon>
        <taxon>Pseudomonas</taxon>
        <taxon>Pseudomonas amygdali</taxon>
    </lineage>
</organism>
<dbReference type="GO" id="GO:0008521">
    <property type="term" value="F:acetyl-CoA transmembrane transporter activity"/>
    <property type="evidence" value="ECO:0007669"/>
    <property type="project" value="InterPro"/>
</dbReference>
<gene>
    <name evidence="7" type="ORF">ALO70_04741</name>
</gene>
<dbReference type="EMBL" id="LJQI01000013">
    <property type="protein sequence ID" value="KPX38542.1"/>
    <property type="molecule type" value="Genomic_DNA"/>
</dbReference>
<reference evidence="7 8" key="1">
    <citation type="submission" date="2015-09" db="EMBL/GenBank/DDBJ databases">
        <title>Genome announcement of multiple Pseudomonas syringae strains.</title>
        <authorList>
            <person name="Thakur S."/>
            <person name="Wang P.W."/>
            <person name="Gong Y."/>
            <person name="Weir B.S."/>
            <person name="Guttman D.S."/>
        </authorList>
    </citation>
    <scope>NUCLEOTIDE SEQUENCE [LARGE SCALE GENOMIC DNA]</scope>
    <source>
        <strain evidence="7 8">ICMP4455</strain>
    </source>
</reference>
<dbReference type="SUPFAM" id="SSF103473">
    <property type="entry name" value="MFS general substrate transporter"/>
    <property type="match status" value="1"/>
</dbReference>
<evidence type="ECO:0000256" key="6">
    <source>
        <dbReference type="SAM" id="Phobius"/>
    </source>
</evidence>
<accession>A0A0P9VH80</accession>
<dbReference type="GO" id="GO:0016020">
    <property type="term" value="C:membrane"/>
    <property type="evidence" value="ECO:0007669"/>
    <property type="project" value="UniProtKB-SubCell"/>
</dbReference>
<dbReference type="GO" id="GO:0035348">
    <property type="term" value="P:acetyl-CoA transmembrane transport"/>
    <property type="evidence" value="ECO:0007669"/>
    <property type="project" value="InterPro"/>
</dbReference>
<evidence type="ECO:0000256" key="5">
    <source>
        <dbReference type="ARBA" id="ARBA00023136"/>
    </source>
</evidence>
<protein>
    <submittedName>
        <fullName evidence="7">Permease AmpG</fullName>
    </submittedName>
</protein>
<dbReference type="InterPro" id="IPR036259">
    <property type="entry name" value="MFS_trans_sf"/>
</dbReference>
<dbReference type="PANTHER" id="PTHR12778">
    <property type="entry name" value="SOLUTE CARRIER FAMILY 33 ACETYL-COA TRANSPORTER -RELATED"/>
    <property type="match status" value="1"/>
</dbReference>
<feature type="transmembrane region" description="Helical" evidence="6">
    <location>
        <begin position="113"/>
        <end position="130"/>
    </location>
</feature>
<dbReference type="PANTHER" id="PTHR12778:SF10">
    <property type="entry name" value="MAJOR FACILITATOR SUPERFAMILY DOMAIN-CONTAINING PROTEIN 3"/>
    <property type="match status" value="1"/>
</dbReference>
<dbReference type="InterPro" id="IPR004752">
    <property type="entry name" value="AmpG_permease/AT-1"/>
</dbReference>
<evidence type="ECO:0000256" key="3">
    <source>
        <dbReference type="ARBA" id="ARBA00022692"/>
    </source>
</evidence>
<keyword evidence="3 6" id="KW-0812">Transmembrane</keyword>
<keyword evidence="4 6" id="KW-1133">Transmembrane helix</keyword>
<feature type="non-terminal residue" evidence="7">
    <location>
        <position position="152"/>
    </location>
</feature>
<sequence>MPRKTWRAALAAYASPSTLVLLLLGFAAGMPYMLVFSTLSVWLREAGVARETIGYASLIGLAYAFKWVWSPLLDQWRLPFLGKLGRRRSWLVLAQSLVILGLIGMGFCDPQKHLSWLIAIAVVVAFASATQDIAIDAYRLEIAQDTQQAALA</sequence>
<dbReference type="Proteomes" id="UP000050490">
    <property type="component" value="Unassembled WGS sequence"/>
</dbReference>
<dbReference type="Pfam" id="PF13000">
    <property type="entry name" value="Acatn"/>
    <property type="match status" value="1"/>
</dbReference>
<feature type="transmembrane region" description="Helical" evidence="6">
    <location>
        <begin position="90"/>
        <end position="107"/>
    </location>
</feature>
<proteinExistence type="predicted"/>
<comment type="subcellular location">
    <subcellularLocation>
        <location evidence="1">Membrane</location>
        <topology evidence="1">Multi-pass membrane protein</topology>
    </subcellularLocation>
</comment>
<evidence type="ECO:0000256" key="1">
    <source>
        <dbReference type="ARBA" id="ARBA00004141"/>
    </source>
</evidence>
<keyword evidence="5 6" id="KW-0472">Membrane</keyword>
<name>A0A0P9VH80_PSEA0</name>
<evidence type="ECO:0000256" key="2">
    <source>
        <dbReference type="ARBA" id="ARBA00022448"/>
    </source>
</evidence>